<evidence type="ECO:0000256" key="2">
    <source>
        <dbReference type="ARBA" id="ARBA00022692"/>
    </source>
</evidence>
<dbReference type="PANTHER" id="PTHR15549">
    <property type="entry name" value="PAIRED IMMUNOGLOBULIN-LIKE TYPE 2 RECEPTOR"/>
    <property type="match status" value="1"/>
</dbReference>
<feature type="region of interest" description="Disordered" evidence="5">
    <location>
        <begin position="276"/>
        <end position="334"/>
    </location>
</feature>
<dbReference type="GO" id="GO:0071944">
    <property type="term" value="C:cell periphery"/>
    <property type="evidence" value="ECO:0007669"/>
    <property type="project" value="UniProtKB-ARBA"/>
</dbReference>
<evidence type="ECO:0000313" key="7">
    <source>
        <dbReference type="EMBL" id="THW60389.1"/>
    </source>
</evidence>
<proteinExistence type="predicted"/>
<sequence>MDKGIYCGSAFPYCSTVLLYGTTYAPDSSYSFYSYGCLTKKLSDVVAFQTTLDERAEATTSTSASSAASLTSVAEAASTSSTTSALSNSASASSSGSSETLQTPLAGLSTSSQAGAIASSSPSTSSAIPSPSSTPSSTTFSQTSQIGIAVGASIGTSFLLAILAFLFWRHRKDKANKKWLDQSPRSADQPFAENKSLHPFDHGINLSLLPLRLVALFITFYRLIPYTSRLFHAQKAKSVQALHSSMKTNQHDASGSSDLSEFKRKSRISEILKGRLQALMGRSQKDKSTKAPSSNQRDSARLPEAPRARRCNFLNGPSSPTPAAPTAPLPPPRVSPLIQPTVKTSGSLTLVAIDKDPNVSGVSEEGWLIDDNDASKRSSLQSLYTFVFPESREPSRLERPRSCREQDLPLRDSFVLPRSAWTLDRVLPQPGCEQITTSLVVCV</sequence>
<keyword evidence="4 6" id="KW-0472">Membrane</keyword>
<name>A0A4S8YYR5_AURPU</name>
<protein>
    <submittedName>
        <fullName evidence="7">Uncharacterized protein</fullName>
    </submittedName>
</protein>
<reference evidence="7 8" key="1">
    <citation type="submission" date="2018-10" db="EMBL/GenBank/DDBJ databases">
        <title>Fifty Aureobasidium pullulans genomes reveal a recombining polyextremotolerant generalist.</title>
        <authorList>
            <person name="Gostincar C."/>
            <person name="Turk M."/>
            <person name="Zajc J."/>
            <person name="Gunde-Cimerman N."/>
        </authorList>
    </citation>
    <scope>NUCLEOTIDE SEQUENCE [LARGE SCALE GENOMIC DNA]</scope>
    <source>
        <strain evidence="7 8">EXF-10659</strain>
    </source>
</reference>
<comment type="subcellular location">
    <subcellularLocation>
        <location evidence="1">Membrane</location>
        <topology evidence="1">Single-pass membrane protein</topology>
    </subcellularLocation>
</comment>
<dbReference type="AlphaFoldDB" id="A0A4S8YYR5"/>
<feature type="compositionally biased region" description="Polar residues" evidence="5">
    <location>
        <begin position="242"/>
        <end position="259"/>
    </location>
</feature>
<feature type="compositionally biased region" description="Basic and acidic residues" evidence="5">
    <location>
        <begin position="298"/>
        <end position="307"/>
    </location>
</feature>
<evidence type="ECO:0000313" key="8">
    <source>
        <dbReference type="Proteomes" id="UP000308802"/>
    </source>
</evidence>
<evidence type="ECO:0000256" key="3">
    <source>
        <dbReference type="ARBA" id="ARBA00022989"/>
    </source>
</evidence>
<feature type="region of interest" description="Disordered" evidence="5">
    <location>
        <begin position="242"/>
        <end position="261"/>
    </location>
</feature>
<organism evidence="7 8">
    <name type="scientific">Aureobasidium pullulans</name>
    <name type="common">Black yeast</name>
    <name type="synonym">Pullularia pullulans</name>
    <dbReference type="NCBI Taxonomy" id="5580"/>
    <lineage>
        <taxon>Eukaryota</taxon>
        <taxon>Fungi</taxon>
        <taxon>Dikarya</taxon>
        <taxon>Ascomycota</taxon>
        <taxon>Pezizomycotina</taxon>
        <taxon>Dothideomycetes</taxon>
        <taxon>Dothideomycetidae</taxon>
        <taxon>Dothideales</taxon>
        <taxon>Saccotheciaceae</taxon>
        <taxon>Aureobasidium</taxon>
    </lineage>
</organism>
<dbReference type="Proteomes" id="UP000308802">
    <property type="component" value="Unassembled WGS sequence"/>
</dbReference>
<keyword evidence="3 6" id="KW-1133">Transmembrane helix</keyword>
<gene>
    <name evidence="7" type="ORF">D6D19_10112</name>
</gene>
<dbReference type="InterPro" id="IPR051694">
    <property type="entry name" value="Immunoregulatory_rcpt-like"/>
</dbReference>
<evidence type="ECO:0000256" key="1">
    <source>
        <dbReference type="ARBA" id="ARBA00004167"/>
    </source>
</evidence>
<evidence type="ECO:0000256" key="4">
    <source>
        <dbReference type="ARBA" id="ARBA00023136"/>
    </source>
</evidence>
<feature type="transmembrane region" description="Helical" evidence="6">
    <location>
        <begin position="204"/>
        <end position="224"/>
    </location>
</feature>
<evidence type="ECO:0000256" key="6">
    <source>
        <dbReference type="SAM" id="Phobius"/>
    </source>
</evidence>
<accession>A0A4S8YYR5</accession>
<feature type="transmembrane region" description="Helical" evidence="6">
    <location>
        <begin position="146"/>
        <end position="168"/>
    </location>
</feature>
<evidence type="ECO:0000256" key="5">
    <source>
        <dbReference type="SAM" id="MobiDB-lite"/>
    </source>
</evidence>
<feature type="compositionally biased region" description="Pro residues" evidence="5">
    <location>
        <begin position="319"/>
        <end position="334"/>
    </location>
</feature>
<keyword evidence="2 6" id="KW-0812">Transmembrane</keyword>
<dbReference type="EMBL" id="QZAO01000681">
    <property type="protein sequence ID" value="THW60389.1"/>
    <property type="molecule type" value="Genomic_DNA"/>
</dbReference>
<feature type="region of interest" description="Disordered" evidence="5">
    <location>
        <begin position="115"/>
        <end position="139"/>
    </location>
</feature>
<dbReference type="PANTHER" id="PTHR15549:SF33">
    <property type="entry name" value="MEMBRANE PROTEIN WSC4, PUTATIVE (AFU_ORTHOLOGUE AFUA_5G09020)-RELATED"/>
    <property type="match status" value="1"/>
</dbReference>
<comment type="caution">
    <text evidence="7">The sequence shown here is derived from an EMBL/GenBank/DDBJ whole genome shotgun (WGS) entry which is preliminary data.</text>
</comment>
<dbReference type="GO" id="GO:0016020">
    <property type="term" value="C:membrane"/>
    <property type="evidence" value="ECO:0007669"/>
    <property type="project" value="UniProtKB-SubCell"/>
</dbReference>